<evidence type="ECO:0000313" key="3">
    <source>
        <dbReference type="Proteomes" id="UP000326396"/>
    </source>
</evidence>
<dbReference type="EMBL" id="SZYD01000006">
    <property type="protein sequence ID" value="KAD5960539.1"/>
    <property type="molecule type" value="Genomic_DNA"/>
</dbReference>
<evidence type="ECO:0000313" key="2">
    <source>
        <dbReference type="EMBL" id="KAD5960539.1"/>
    </source>
</evidence>
<protein>
    <submittedName>
        <fullName evidence="2">Uncharacterized protein</fullName>
    </submittedName>
</protein>
<keyword evidence="3" id="KW-1185">Reference proteome</keyword>
<feature type="region of interest" description="Disordered" evidence="1">
    <location>
        <begin position="244"/>
        <end position="264"/>
    </location>
</feature>
<dbReference type="Proteomes" id="UP000326396">
    <property type="component" value="Linkage Group LG14"/>
</dbReference>
<organism evidence="2 3">
    <name type="scientific">Mikania micrantha</name>
    <name type="common">bitter vine</name>
    <dbReference type="NCBI Taxonomy" id="192012"/>
    <lineage>
        <taxon>Eukaryota</taxon>
        <taxon>Viridiplantae</taxon>
        <taxon>Streptophyta</taxon>
        <taxon>Embryophyta</taxon>
        <taxon>Tracheophyta</taxon>
        <taxon>Spermatophyta</taxon>
        <taxon>Magnoliopsida</taxon>
        <taxon>eudicotyledons</taxon>
        <taxon>Gunneridae</taxon>
        <taxon>Pentapetalae</taxon>
        <taxon>asterids</taxon>
        <taxon>campanulids</taxon>
        <taxon>Asterales</taxon>
        <taxon>Asteraceae</taxon>
        <taxon>Asteroideae</taxon>
        <taxon>Heliantheae alliance</taxon>
        <taxon>Eupatorieae</taxon>
        <taxon>Mikania</taxon>
    </lineage>
</organism>
<name>A0A5N6P4L7_9ASTR</name>
<sequence>MYLQLDSQMGTTTRVPRLLHVDGFTEWKWHFKNHAKFSYAKIWRSIQRGKRVPMYVPDGCTTRVPKPIEEYTDDDFDMVEQDDKALASLTMALGPDIAQGFKECTSAKELWEALIQMYEGNNDIKESRRDMLNQRFNMFNHVLGESLETQLQRFVCLITEMRGAEIFLSNGEINKKLLNSLPRSWDMNVALIKKTKDLYRISLIELISIIKSYDMDDKQRTMNHNSSLSVAGVGNSNNAFISQSSTGATPVKSHTPARELNVAS</sequence>
<reference evidence="2 3" key="1">
    <citation type="submission" date="2019-05" db="EMBL/GenBank/DDBJ databases">
        <title>Mikania micrantha, genome provides insights into the molecular mechanism of rapid growth.</title>
        <authorList>
            <person name="Liu B."/>
        </authorList>
    </citation>
    <scope>NUCLEOTIDE SEQUENCE [LARGE SCALE GENOMIC DNA]</scope>
    <source>
        <strain evidence="2">NLD-2019</strain>
        <tissue evidence="2">Leaf</tissue>
    </source>
</reference>
<dbReference type="PANTHER" id="PTHR34676:SF28">
    <property type="entry name" value="ZINC FINGER, CCHC-TYPE, RIBONUCLEASE H-LIKE DOMAIN, GAG-PRE-INTEGRASE DOMAIN PROTEIN-RELATED"/>
    <property type="match status" value="1"/>
</dbReference>
<gene>
    <name evidence="2" type="ORF">E3N88_12011</name>
</gene>
<dbReference type="PANTHER" id="PTHR34676">
    <property type="entry name" value="DUF4219 DOMAIN-CONTAINING PROTEIN-RELATED"/>
    <property type="match status" value="1"/>
</dbReference>
<dbReference type="AlphaFoldDB" id="A0A5N6P4L7"/>
<accession>A0A5N6P4L7</accession>
<comment type="caution">
    <text evidence="2">The sequence shown here is derived from an EMBL/GenBank/DDBJ whole genome shotgun (WGS) entry which is preliminary data.</text>
</comment>
<proteinExistence type="predicted"/>
<dbReference type="Pfam" id="PF14223">
    <property type="entry name" value="Retrotran_gag_2"/>
    <property type="match status" value="1"/>
</dbReference>
<evidence type="ECO:0000256" key="1">
    <source>
        <dbReference type="SAM" id="MobiDB-lite"/>
    </source>
</evidence>
<dbReference type="OrthoDB" id="1000712at2759"/>